<dbReference type="Gene3D" id="1.10.8.710">
    <property type="match status" value="1"/>
</dbReference>
<dbReference type="Proteomes" id="UP000717585">
    <property type="component" value="Unassembled WGS sequence"/>
</dbReference>
<dbReference type="Gene3D" id="1.10.8.720">
    <property type="entry name" value="Region D6 of dynein motor"/>
    <property type="match status" value="1"/>
</dbReference>
<dbReference type="GO" id="GO:0030473">
    <property type="term" value="P:nuclear migration along microtubule"/>
    <property type="evidence" value="ECO:0007669"/>
    <property type="project" value="UniProtKB-ARBA"/>
</dbReference>
<evidence type="ECO:0000256" key="3">
    <source>
        <dbReference type="ARBA" id="ARBA00022490"/>
    </source>
</evidence>
<dbReference type="CDD" id="cd00009">
    <property type="entry name" value="AAA"/>
    <property type="match status" value="1"/>
</dbReference>
<comment type="caution">
    <text evidence="13">The sequence shown here is derived from an EMBL/GenBank/DDBJ whole genome shotgun (WGS) entry which is preliminary data.</text>
</comment>
<dbReference type="GO" id="GO:0045505">
    <property type="term" value="F:dynein intermediate chain binding"/>
    <property type="evidence" value="ECO:0007669"/>
    <property type="project" value="InterPro"/>
</dbReference>
<dbReference type="Gene3D" id="1.20.920.20">
    <property type="match status" value="1"/>
</dbReference>
<keyword evidence="10" id="KW-0206">Cytoskeleton</keyword>
<protein>
    <recommendedName>
        <fullName evidence="2">Dynein heavy chain, cytoplasmic</fullName>
    </recommendedName>
</protein>
<comment type="subcellular location">
    <subcellularLocation>
        <location evidence="1">Cytoplasm</location>
        <location evidence="1">Cytoskeleton</location>
    </subcellularLocation>
</comment>
<dbReference type="OrthoDB" id="5593012at2759"/>
<dbReference type="GO" id="GO:0051959">
    <property type="term" value="F:dynein light intermediate chain binding"/>
    <property type="evidence" value="ECO:0007669"/>
    <property type="project" value="InterPro"/>
</dbReference>
<dbReference type="Gene3D" id="1.20.140.100">
    <property type="entry name" value="Dynein heavy chain, N-terminal domain 2"/>
    <property type="match status" value="1"/>
</dbReference>
<dbReference type="InterPro" id="IPR035706">
    <property type="entry name" value="AAA_9"/>
</dbReference>
<dbReference type="FunFam" id="3.20.180.20:FF:000002">
    <property type="entry name" value="Cytoplasmic dynein heavy chain 1"/>
    <property type="match status" value="1"/>
</dbReference>
<evidence type="ECO:0000256" key="10">
    <source>
        <dbReference type="ARBA" id="ARBA00023212"/>
    </source>
</evidence>
<accession>A0A8J6AU63</accession>
<dbReference type="InterPro" id="IPR043157">
    <property type="entry name" value="Dynein_AAA1S"/>
</dbReference>
<name>A0A8J6AU63_9EUKA</name>
<keyword evidence="6" id="KW-0547">Nucleotide-binding</keyword>
<dbReference type="PANTHER" id="PTHR45703">
    <property type="entry name" value="DYNEIN HEAVY CHAIN"/>
    <property type="match status" value="1"/>
</dbReference>
<dbReference type="InterPro" id="IPR042228">
    <property type="entry name" value="Dynein_linker_3"/>
</dbReference>
<feature type="coiled-coil region" evidence="11">
    <location>
        <begin position="2598"/>
        <end position="2667"/>
    </location>
</feature>
<keyword evidence="7" id="KW-0067">ATP-binding</keyword>
<dbReference type="Pfam" id="PF12781">
    <property type="entry name" value="AAA_9"/>
    <property type="match status" value="1"/>
</dbReference>
<gene>
    <name evidence="13" type="ORF">J8273_3778</name>
</gene>
<dbReference type="GO" id="GO:0000070">
    <property type="term" value="P:mitotic sister chromatid segregation"/>
    <property type="evidence" value="ECO:0007669"/>
    <property type="project" value="UniProtKB-ARBA"/>
</dbReference>
<keyword evidence="4" id="KW-0493">Microtubule</keyword>
<keyword evidence="14" id="KW-1185">Reference proteome</keyword>
<dbReference type="Gene3D" id="3.40.50.300">
    <property type="entry name" value="P-loop containing nucleotide triphosphate hydrolases"/>
    <property type="match status" value="4"/>
</dbReference>
<sequence length="3716" mass="401344">MSSQRVRSDPLRTQRVRRDPLALIATFTKLLTDSQAEIDKLLANEASLAQSPLSLIRKYRRIYLALTVIRDTRSLFMEAGGDLQSRFDTIFSQTKPKVQFLHNKELSLVNQWVSGVEKALAEPSSEISRSAQGPLFFIDANSMMKVNYPPKLRTILEEAQDLQAMEVTFDKDVSSGEERRKLPPSIEPTITRAGALYQWVGRLVMVASLYNSLSDTSLPYYKGLLEAGKEDLTRALTSRTLYVNSSFDSVKATVGYFMEKAEGLLSRARALKSAHGTVGRVMHAIPTLDLVSDHGRARLEGILTQASEIINTESMRAGKGDPAHHWRLYWNERLRAMLVDAVRNSLTQLTSNANFGMRLGAVSVAFDAMTGTTTTDPAPLDLRAAMSGVINDIVALVTESTGLTSSKGVDVPASFFSVAPDLEDVIDSASRQCDHLASTIQAKAAEFSTAVQLIALPGADEAALYGASEWSMFFATVDEAQQTSALTIPDQIDVSGVVLSIIWLKGTVIPEQFKGAKVKALALAAQCLETHTIELSNFVIDTMTALDSDSESPLEGYKAAQTALDTAQTMTSAMDKVAATVETISAILTTKGFTGIRKSATEVESVIDSWNDLRTRLDRVDSELQQKRASLLATVGQRASSLASLASSLRGVLDHAEPAGARDVSSALSESVRVAELLEELQKMTDDVTQEVSFFGAGVRIDPVVFDTLDRATSFVRPAKLYKQLETDLGDLTGQPWLEFRHRADEVVKLGKEYAKKVEEAQAAGPLHPVVLTSLQHRLSTLSNAAVAVLPVVGEAFTPKYWLQATHLVLGQRIPIESLTGSSWFAQKALEALHDHTEELNQLRRRAEAERQVHAALEELDLWADGFVISLEEKQTPVGPLSVVTDWSDLFTALEEKDLLVESLKEGPHYDSFKDSIDLWVGRLSILMQSLRILTDLQRRWLHLLPVMEGGAIPHQKSVFDRVHRVMVQIMGPKPSTGLRAKPHAVHLPDLVSKAAHEPGRPAPDILGRMVADLEACQRALGEFLDSKRRAFPRFYFLSDEDLLEILGRSADLSTVQRQLPKLFQGVSSAEIESGAVVAVNSSIGERLKLDHPVAISEASVEKWLDQLANEIVVTLKRIISESITRYANENGPDRDIKLAASAPEQAALVANYVHFTSTVSAALARGSVGQLIEPFRARLAAVTKQIAVVDSNLLRAVYQAVATDLTHFVSAIESLATSQTAQVVWDSSLRYTQDSDGVVRLHMFDSVHDYTYEYQGNPPRLVHTDLTSKCYVSLLMGLHLGFGGAPYGPAGTGKTESVKALAQHLGRQVFVFCCDSSLDYSSVQRIFTGIVLSGSWVCLDEMNRLEPTVLSAISGLIQTIQGAVRDRSPVVTLGAGQGELSVRHTAAVFFTMNPVAKGYGGRSLLPENLKLLFRSVAMLKPDAKLIIRVLLTGETFVHAEKLAPDIVTIFSYAQQQLSNMRHYDFGLRAIKSTLITAGRAKRQSNADDVASETAVVMRAILSSQLSKLTARDAELFKNIVRDVFLVQDLPDIAADRAFLELLEESARTLNLTVIPAQLSKVAQLYDATLQRTGVMTVGPALSGKTTALSILALALENNGTVVHKWVVAPKAMNRKELVGSVDPVSREWVDGLLTNTVREACSVQADEDMNGTEAVTWIVIDGDVDPHWVEVLNSCLDDNRLMALPSGERIQLGAKTSIIFETDSLVHASPATVSRMGMVFMHALPVLDVISAPTMKCPAHLAGGISQIVTNKDISIMLEALNQVQLAQTAVNAALALAKEMEVDPDNLPTDSAASAIFHAMRGRLGKAKDATDTERSVTVLSSAVSAVFGTRGLVDVTPDMGDSFVTDSMVDAVSAARNCIHNNTPLLLLGARGSGRRKAIETAAASMPYPVTVRHIWCSGVTTASTLRDVVVRDLKPSFTGAGTRVFRPPSGKTVFVLHGLDTVPKDGYDSREVVNWASHIAHHSSIYDPVTGTADRLVDVVIFATMAPGLWKEGVTLDQIASPRLLGVSTTVSMPRPSTRECRDILLSKIMGLPSSLGQKTTALANTVVAAGESVNKHRPAAEHVTLDQLVRWVGELAHYDLSTDPATAILHAGLTVLGGAPSTHDEKPMQKILAHAIAQKFLGDKTASSDLQKTPLMVALDTSNEVLRQPMEEADLAELGGSTVQFSVIFNALSTATGLTITMNQGCGAIPALMAATRSLGVELHHPAPARPYTTRTMMAELKTAIAAVLEGKKVALVITEPLIDTFPAWLSIVNSLASGVLPPELSWADIQVMAAGASLPPEETQAAILAGLIPVAVLDSAHPAYDDRMRLFVGLSNNTVAVKMTQAEVTGVDESVVMLHKEYATHPSQLGIMAGLFTTTRAAQLERIGSDKARLDRGLQALEGARQAIGDLTTQAESQRKELDEAKAALQVTLEDIRQATVEGTNKTREAETMQAELKTKEAAVAEKRVGAKARLDNVVPVIEEARQAVDRIDNNSLGRAIDYSKGANASRSFKDVIGLIQKITEPRPDQKMSAGVVRRGIEALGQDIDSWARELTDNKKKFASIKKDVANLEPDQELKRAATCLPPLAAWIRAVVNYADTVNDVAPLTAEVERLDSELSNSRRMLADVERELVELKTRGDQLAADYQSRTAESVLLGQKLEAIEDKLGRATWLMNQLESERSRWAFSRDEMAEVAASIDNLAVHAAALTSHGLNRSEDGRQALLDQWSVPQLDYPALVSSHKAIAQWIDAGLPSHAASLTNAAALDLTLTCGVCPLVIDPDGGLVDAAAAVLAARGVPVDRLSPSHPQLLSKLALAVRFGRKVILSLTDPSVLPLLASLLVAEVGDSIIVGSQTVDVSPDFRLILSTVDGDMTKIPPYITGHVVPIRVVTSKAGLVQSFMDITLATLHADMREQRAQATATETKLRKELESLEDDLLTTLSENQTDLLGNDALVETLKTLKASTKEVSRALDAARESKAALEHTTSKYLPVAELAAQVSMAHATLASLHPLYQIRAVRLNAVFEQALRSAGAATDSSIVPAILTKLTVAAFRMVVRSVLSEHRTAAILTLLSFVRHDVYTDKQWLFLLGGLTTTSDAPGWVPEDRKTTSAPLFDVVDRSLFADTSPWKTWASGGQDPRVDTKLLAMAAKTLRPDRFEELITRTITSELRIDASVLTPLPPALSPFHTLLIGSPGADAAGAVMALAPEGQAVDFTSFGECDSTAICHKIATPGWHVVTNLQLSPTDTSIIVEAAAHIPVGDTRIFFVTEPSPDLPPTLPQLCDTYTLELPRGVAASVARTYETWPPDLPATVPDPEFKKRVFLAAVLHAIILERRLYSPRGWSKKYEFSSADMACAIDLLIAQSHGTWSWSRIQTLLGSVVYGGRLEGEPDAKLLKALVSKFMSRPAIERPGDILLSLPAHPTAASALSCANSLTDVDQASLLGLPVNASVQQAVQAAQATCSQFRRVMGSSGSGHADELVKGVLSAWDGVKTTTGCCQTITVREMPDAIGSFFAAEVAAIHKFCMLIDSNLGMFRDSGYDMTILDSIGAQLVAGELPLVWDRALPNNIGDYYATLSPVRMFKIIGQKSAAIRHMASEYASSGILSGLTVDLGVFMVPGGFISAACQLAARQLKVSPTTLMPVVQSAPVDGAVRVKQLFVTSSAGQSLLTSTAEVHLTWATSGIPGDLPVYVTPLRDPTDLLFHINAKDIHGLGAASAMTGDYASVINDN</sequence>
<dbReference type="GO" id="GO:0008569">
    <property type="term" value="F:minus-end-directed microtubule motor activity"/>
    <property type="evidence" value="ECO:0007669"/>
    <property type="project" value="UniProtKB-ARBA"/>
</dbReference>
<keyword evidence="8 11" id="KW-0175">Coiled coil</keyword>
<dbReference type="InterPro" id="IPR026983">
    <property type="entry name" value="DHC"/>
</dbReference>
<dbReference type="Pfam" id="PF08393">
    <property type="entry name" value="DHC_N2"/>
    <property type="match status" value="1"/>
</dbReference>
<evidence type="ECO:0000259" key="12">
    <source>
        <dbReference type="SMART" id="SM00382"/>
    </source>
</evidence>
<evidence type="ECO:0000256" key="6">
    <source>
        <dbReference type="ARBA" id="ARBA00022741"/>
    </source>
</evidence>
<dbReference type="InterPro" id="IPR013602">
    <property type="entry name" value="Dynein_heavy_linker"/>
</dbReference>
<evidence type="ECO:0000313" key="13">
    <source>
        <dbReference type="EMBL" id="KAG9394801.1"/>
    </source>
</evidence>
<dbReference type="Pfam" id="PF12777">
    <property type="entry name" value="MT"/>
    <property type="match status" value="1"/>
</dbReference>
<dbReference type="Pfam" id="PF12775">
    <property type="entry name" value="AAA_7"/>
    <property type="match status" value="1"/>
</dbReference>
<keyword evidence="9" id="KW-0505">Motor protein</keyword>
<dbReference type="Gene3D" id="3.20.180.20">
    <property type="entry name" value="Dynein heavy chain, N-terminal domain 2"/>
    <property type="match status" value="1"/>
</dbReference>
<dbReference type="Pfam" id="PF18198">
    <property type="entry name" value="AAA_lid_11"/>
    <property type="match status" value="1"/>
</dbReference>
<dbReference type="Gene3D" id="6.10.140.1060">
    <property type="match status" value="1"/>
</dbReference>
<dbReference type="GO" id="GO:0005524">
    <property type="term" value="F:ATP binding"/>
    <property type="evidence" value="ECO:0007669"/>
    <property type="project" value="UniProtKB-KW"/>
</dbReference>
<feature type="domain" description="AAA+ ATPase" evidence="12">
    <location>
        <begin position="1281"/>
        <end position="1424"/>
    </location>
</feature>
<dbReference type="Pfam" id="PF12774">
    <property type="entry name" value="AAA_6"/>
    <property type="match status" value="1"/>
</dbReference>
<dbReference type="GO" id="GO:0000235">
    <property type="term" value="C:astral microtubule"/>
    <property type="evidence" value="ECO:0007669"/>
    <property type="project" value="UniProtKB-ARBA"/>
</dbReference>
<dbReference type="PANTHER" id="PTHR45703:SF22">
    <property type="entry name" value="DYNEIN CYTOPLASMIC 2 HEAVY CHAIN 1"/>
    <property type="match status" value="1"/>
</dbReference>
<proteinExistence type="predicted"/>
<evidence type="ECO:0000256" key="4">
    <source>
        <dbReference type="ARBA" id="ARBA00022701"/>
    </source>
</evidence>
<dbReference type="EMBL" id="JAHDYR010000013">
    <property type="protein sequence ID" value="KAG9394801.1"/>
    <property type="molecule type" value="Genomic_DNA"/>
</dbReference>
<dbReference type="InterPro" id="IPR035699">
    <property type="entry name" value="AAA_6"/>
</dbReference>
<dbReference type="Gene3D" id="1.20.58.1120">
    <property type="match status" value="1"/>
</dbReference>
<evidence type="ECO:0000256" key="2">
    <source>
        <dbReference type="ARBA" id="ARBA00022197"/>
    </source>
</evidence>
<keyword evidence="3" id="KW-0963">Cytoplasm</keyword>
<feature type="coiled-coil region" evidence="11">
    <location>
        <begin position="2387"/>
        <end position="2428"/>
    </location>
</feature>
<feature type="coiled-coil region" evidence="11">
    <location>
        <begin position="826"/>
        <end position="860"/>
    </location>
</feature>
<evidence type="ECO:0000256" key="9">
    <source>
        <dbReference type="ARBA" id="ARBA00023175"/>
    </source>
</evidence>
<keyword evidence="5" id="KW-0677">Repeat</keyword>
<evidence type="ECO:0000256" key="1">
    <source>
        <dbReference type="ARBA" id="ARBA00004245"/>
    </source>
</evidence>
<dbReference type="GO" id="GO:0030286">
    <property type="term" value="C:dynein complex"/>
    <property type="evidence" value="ECO:0007669"/>
    <property type="project" value="InterPro"/>
</dbReference>
<evidence type="ECO:0000256" key="8">
    <source>
        <dbReference type="ARBA" id="ARBA00023054"/>
    </source>
</evidence>
<dbReference type="InterPro" id="IPR024743">
    <property type="entry name" value="Dynein_HC_stalk"/>
</dbReference>
<dbReference type="InterPro" id="IPR027417">
    <property type="entry name" value="P-loop_NTPase"/>
</dbReference>
<evidence type="ECO:0000256" key="11">
    <source>
        <dbReference type="SAM" id="Coils"/>
    </source>
</evidence>
<dbReference type="SMART" id="SM00382">
    <property type="entry name" value="AAA"/>
    <property type="match status" value="1"/>
</dbReference>
<dbReference type="GO" id="GO:0005938">
    <property type="term" value="C:cell cortex"/>
    <property type="evidence" value="ECO:0007669"/>
    <property type="project" value="UniProtKB-ARBA"/>
</dbReference>
<dbReference type="SUPFAM" id="SSF52540">
    <property type="entry name" value="P-loop containing nucleoside triphosphate hydrolases"/>
    <property type="match status" value="2"/>
</dbReference>
<evidence type="ECO:0000256" key="7">
    <source>
        <dbReference type="ARBA" id="ARBA00022840"/>
    </source>
</evidence>
<reference evidence="13" key="1">
    <citation type="submission" date="2021-05" db="EMBL/GenBank/DDBJ databases">
        <title>A free-living protist that lacks canonical eukaryotic 1 DNA replication and segregation systems.</title>
        <authorList>
            <person name="Salas-Leiva D.E."/>
            <person name="Tromer E.C."/>
            <person name="Curtis B.A."/>
            <person name="Jerlstrom-Hultqvist J."/>
            <person name="Kolisko M."/>
            <person name="Yi Z."/>
            <person name="Salas-Leiva J.S."/>
            <person name="Gallot-Lavallee L."/>
            <person name="Kops G.J.P.L."/>
            <person name="Archibald J.M."/>
            <person name="Simpson A.G.B."/>
            <person name="Roger A.J."/>
        </authorList>
    </citation>
    <scope>NUCLEOTIDE SEQUENCE</scope>
    <source>
        <strain evidence="13">BICM</strain>
    </source>
</reference>
<evidence type="ECO:0000256" key="5">
    <source>
        <dbReference type="ARBA" id="ARBA00022737"/>
    </source>
</evidence>
<dbReference type="InterPro" id="IPR003593">
    <property type="entry name" value="AAA+_ATPase"/>
</dbReference>
<dbReference type="InterPro" id="IPR041658">
    <property type="entry name" value="AAA_lid_11"/>
</dbReference>
<dbReference type="InterPro" id="IPR042222">
    <property type="entry name" value="Dynein_2_N"/>
</dbReference>
<organism evidence="13 14">
    <name type="scientific">Carpediemonas membranifera</name>
    <dbReference type="NCBI Taxonomy" id="201153"/>
    <lineage>
        <taxon>Eukaryota</taxon>
        <taxon>Metamonada</taxon>
        <taxon>Carpediemonas-like organisms</taxon>
        <taxon>Carpediemonas</taxon>
    </lineage>
</organism>
<dbReference type="GO" id="GO:1902850">
    <property type="term" value="P:microtubule cytoskeleton organization involved in mitosis"/>
    <property type="evidence" value="ECO:0007669"/>
    <property type="project" value="UniProtKB-ARBA"/>
</dbReference>
<dbReference type="InterPro" id="IPR042219">
    <property type="entry name" value="AAA_lid_11_sf"/>
</dbReference>
<evidence type="ECO:0000313" key="14">
    <source>
        <dbReference type="Proteomes" id="UP000717585"/>
    </source>
</evidence>
<dbReference type="FunFam" id="3.40.50.300:FF:000996">
    <property type="entry name" value="Cytoplasmic dynein heavy chain"/>
    <property type="match status" value="1"/>
</dbReference>